<accession>A0A7I8BG57</accession>
<protein>
    <submittedName>
        <fullName evidence="1">Uncharacterized protein</fullName>
    </submittedName>
</protein>
<gene>
    <name evidence="1" type="ORF">PPGU16_06020</name>
</gene>
<keyword evidence="2" id="KW-1185">Reference proteome</keyword>
<dbReference type="Proteomes" id="UP000510888">
    <property type="component" value="Chromosome 1"/>
</dbReference>
<name>A0A7I8BG57_9BURK</name>
<dbReference type="AlphaFoldDB" id="A0A7I8BG57"/>
<evidence type="ECO:0000313" key="2">
    <source>
        <dbReference type="Proteomes" id="UP000510888"/>
    </source>
</evidence>
<proteinExistence type="predicted"/>
<dbReference type="EMBL" id="AP023174">
    <property type="protein sequence ID" value="BCF87535.1"/>
    <property type="molecule type" value="Genomic_DNA"/>
</dbReference>
<reference evidence="1 2" key="1">
    <citation type="journal article" date="2020" name="Genes (Basel)">
        <title>Genomic Comparison of Insect Gut Symbionts from Divergent Burkholderia Subclades.</title>
        <authorList>
            <person name="Takeshita K."/>
            <person name="Kikuchi Y."/>
        </authorList>
    </citation>
    <scope>NUCLEOTIDE SEQUENCE [LARGE SCALE GENOMIC DNA]</scope>
    <source>
        <strain evidence="1 2">PGU16</strain>
    </source>
</reference>
<dbReference type="KEGG" id="plad:PPGU16_06020"/>
<sequence>MRNGNSPRLFAIAGSAVLTIVESSVCMKKPVATIHSITVSERAVGVVFAVRSLGARDADSVDSDMKEGRLGGEPTF</sequence>
<organism evidence="1 2">
    <name type="scientific">Paraburkholderia largidicola</name>
    <dbReference type="NCBI Taxonomy" id="3014751"/>
    <lineage>
        <taxon>Bacteria</taxon>
        <taxon>Pseudomonadati</taxon>
        <taxon>Pseudomonadota</taxon>
        <taxon>Betaproteobacteria</taxon>
        <taxon>Burkholderiales</taxon>
        <taxon>Burkholderiaceae</taxon>
        <taxon>Paraburkholderia</taxon>
    </lineage>
</organism>
<evidence type="ECO:0000313" key="1">
    <source>
        <dbReference type="EMBL" id="BCF87535.1"/>
    </source>
</evidence>